<organism evidence="1 2">
    <name type="scientific">Panagrolaimus sp. JU765</name>
    <dbReference type="NCBI Taxonomy" id="591449"/>
    <lineage>
        <taxon>Eukaryota</taxon>
        <taxon>Metazoa</taxon>
        <taxon>Ecdysozoa</taxon>
        <taxon>Nematoda</taxon>
        <taxon>Chromadorea</taxon>
        <taxon>Rhabditida</taxon>
        <taxon>Tylenchina</taxon>
        <taxon>Panagrolaimomorpha</taxon>
        <taxon>Panagrolaimoidea</taxon>
        <taxon>Panagrolaimidae</taxon>
        <taxon>Panagrolaimus</taxon>
    </lineage>
</organism>
<accession>A0AC34QG46</accession>
<proteinExistence type="predicted"/>
<sequence length="18" mass="2062">KVSSHLSKRSLHIIQKSN</sequence>
<dbReference type="Proteomes" id="UP000887576">
    <property type="component" value="Unplaced"/>
</dbReference>
<evidence type="ECO:0000313" key="1">
    <source>
        <dbReference type="Proteomes" id="UP000887576"/>
    </source>
</evidence>
<protein>
    <submittedName>
        <fullName evidence="2">Uncharacterized protein</fullName>
    </submittedName>
</protein>
<dbReference type="WBParaSite" id="JU765_v2.g15989.t1">
    <property type="protein sequence ID" value="JU765_v2.g15989.t1"/>
    <property type="gene ID" value="JU765_v2.g15989"/>
</dbReference>
<reference evidence="2" key="1">
    <citation type="submission" date="2022-11" db="UniProtKB">
        <authorList>
            <consortium name="WormBaseParasite"/>
        </authorList>
    </citation>
    <scope>IDENTIFICATION</scope>
</reference>
<evidence type="ECO:0000313" key="2">
    <source>
        <dbReference type="WBParaSite" id="JU765_v2.g15989.t1"/>
    </source>
</evidence>
<name>A0AC34QG46_9BILA</name>